<dbReference type="EMBL" id="AJ697969">
    <property type="protein sequence ID" value="CAG27262.1"/>
    <property type="molecule type" value="Genomic_DNA"/>
</dbReference>
<name>Q2Z0R3_9CAUD</name>
<accession>Q2Z0R3</accession>
<dbReference type="GeneID" id="5176682"/>
<evidence type="ECO:0000313" key="1">
    <source>
        <dbReference type="EMBL" id="CAG27262.1"/>
    </source>
</evidence>
<sequence length="210" mass="23235">MAEQNIIPAIGAAGRFEAIAPFSTVVNPNTFYTVEATRTIPEMQGLKIKIYERVFKPIGLSEADYPAVLEKAISENAVVVSLIPRSGPPVYVLTTYLKSFPLVDGYSYERMCIVTDCGALPPEMKDNLVLAMQHFDTYIKAHFGVEGKSTLGTVPVIGYVSKNEHDVFETTRKNTITDDSNDLSRIRDLEAALVARDEYIKDLESRLGVP</sequence>
<dbReference type="KEGG" id="vg:5176682"/>
<reference evidence="1 2" key="3">
    <citation type="journal article" date="2004" name="Bioinformatics">
        <title>PHIRE, a deterministic approach to reveal regulatory elements in bacteriophage genomes.</title>
        <authorList>
            <person name="Lavigne R."/>
            <person name="Sun W.D."/>
            <person name="Volckaert G."/>
        </authorList>
    </citation>
    <scope>NUCLEOTIDE SEQUENCE [LARGE SCALE GENOMIC DNA]</scope>
</reference>
<dbReference type="InterPro" id="IPR055618">
    <property type="entry name" value="DUF7194"/>
</dbReference>
<dbReference type="Pfam" id="PF23824">
    <property type="entry name" value="DUF7194"/>
    <property type="match status" value="1"/>
</dbReference>
<keyword evidence="2" id="KW-1185">Reference proteome</keyword>
<organism evidence="1 2">
    <name type="scientific">Pseudomonas phage EL</name>
    <dbReference type="NCBI Taxonomy" id="273133"/>
    <lineage>
        <taxon>Viruses</taxon>
        <taxon>Duplodnaviria</taxon>
        <taxon>Heunggongvirae</taxon>
        <taxon>Uroviricota</taxon>
        <taxon>Caudoviricetes</taxon>
        <taxon>Chimalliviridae</taxon>
        <taxon>Elvirus</taxon>
        <taxon>Elvirus EL</taxon>
    </lineage>
</organism>
<reference evidence="1 2" key="1">
    <citation type="journal article" date="2002" name="Genetika">
        <title>Phenogenetic characterization of a group of giant Phi KZ-like bacteriophages of Pseudomonas aeruginosa].</title>
        <authorList>
            <person name="Burkal'tseva M.V."/>
            <person name="Krylov V.N."/>
            <person name="Pleteneva E.A."/>
            <person name="Shaburova O.V."/>
            <person name="Krylov S.V."/>
            <person name="Volckaert G."/>
            <person name="Sykilinda N.N."/>
            <person name="Kurochkina L.P."/>
            <person name="Mesyanzhinov V.V."/>
        </authorList>
    </citation>
    <scope>NUCLEOTIDE SEQUENCE [LARGE SCALE GENOMIC DNA]</scope>
</reference>
<protein>
    <submittedName>
        <fullName evidence="1">Uncharacterized protein</fullName>
    </submittedName>
</protein>
<evidence type="ECO:0000313" key="2">
    <source>
        <dbReference type="Proteomes" id="UP000001239"/>
    </source>
</evidence>
<proteinExistence type="predicted"/>
<dbReference type="OrthoDB" id="17733at10239"/>
<reference evidence="1 2" key="2">
    <citation type="journal article" date="2003" name="Res. Microbiol.">
        <title>Myoviridae bacteriophages of Pseudomonas aeruginosa: a long and complex evolutionary pathway.</title>
        <authorList>
            <person name="Krylov V.N."/>
            <person name="Pleteneva E.A."/>
            <person name="Bourkalsteva M.V."/>
            <person name="Shaburova O.V."/>
            <person name="Volckaert G."/>
            <person name="Sykilinda N.N."/>
            <person name="Kurochkina L.P."/>
            <person name="Mesyanzhinov V.V."/>
        </authorList>
    </citation>
    <scope>NUCLEOTIDE SEQUENCE [LARGE SCALE GENOMIC DNA]</scope>
</reference>
<reference evidence="1 2" key="4">
    <citation type="journal article" date="2005" name="J. Mol. Biol.">
        <title>Genome comparison of Pseudomonas aeruginosa large phages.</title>
        <authorList>
            <person name="Hertveldt K."/>
            <person name="Lavigne R."/>
            <person name="Pleteneva E."/>
            <person name="Sernova N."/>
            <person name="Kurochkina L."/>
            <person name="Korchevskii R."/>
            <person name="Robben J."/>
            <person name="Mesyanzhinov V."/>
            <person name="Krylov V.N."/>
            <person name="Volckaert G."/>
        </authorList>
    </citation>
    <scope>NUCLEOTIDE SEQUENCE</scope>
</reference>
<dbReference type="Proteomes" id="UP000001239">
    <property type="component" value="Segment"/>
</dbReference>
<dbReference type="RefSeq" id="YP_418201.1">
    <property type="nucleotide sequence ID" value="NC_007623.1"/>
</dbReference>